<evidence type="ECO:0000313" key="2">
    <source>
        <dbReference type="EMBL" id="KAA9042157.1"/>
    </source>
</evidence>
<reference evidence="2 3" key="1">
    <citation type="submission" date="2019-09" db="EMBL/GenBank/DDBJ databases">
        <title>Draft genome sequence of Ginsengibacter sp. BR5-29.</title>
        <authorList>
            <person name="Im W.-T."/>
        </authorList>
    </citation>
    <scope>NUCLEOTIDE SEQUENCE [LARGE SCALE GENOMIC DNA]</scope>
    <source>
        <strain evidence="2 3">BR5-29</strain>
    </source>
</reference>
<organism evidence="2 3">
    <name type="scientific">Ginsengibacter hankyongi</name>
    <dbReference type="NCBI Taxonomy" id="2607284"/>
    <lineage>
        <taxon>Bacteria</taxon>
        <taxon>Pseudomonadati</taxon>
        <taxon>Bacteroidota</taxon>
        <taxon>Chitinophagia</taxon>
        <taxon>Chitinophagales</taxon>
        <taxon>Chitinophagaceae</taxon>
        <taxon>Ginsengibacter</taxon>
    </lineage>
</organism>
<protein>
    <submittedName>
        <fullName evidence="2">Uncharacterized protein</fullName>
    </submittedName>
</protein>
<evidence type="ECO:0000256" key="1">
    <source>
        <dbReference type="SAM" id="SignalP"/>
    </source>
</evidence>
<feature type="chain" id="PRO_5023818353" evidence="1">
    <location>
        <begin position="22"/>
        <end position="158"/>
    </location>
</feature>
<keyword evidence="3" id="KW-1185">Reference proteome</keyword>
<dbReference type="RefSeq" id="WP_150414286.1">
    <property type="nucleotide sequence ID" value="NZ_VYQF01000001.1"/>
</dbReference>
<dbReference type="AlphaFoldDB" id="A0A5J5IQ80"/>
<dbReference type="Proteomes" id="UP000326903">
    <property type="component" value="Unassembled WGS sequence"/>
</dbReference>
<proteinExistence type="predicted"/>
<feature type="signal peptide" evidence="1">
    <location>
        <begin position="1"/>
        <end position="21"/>
    </location>
</feature>
<name>A0A5J5IQ80_9BACT</name>
<keyword evidence="1" id="KW-0732">Signal</keyword>
<gene>
    <name evidence="2" type="ORF">FW778_09115</name>
</gene>
<accession>A0A5J5IQ80</accession>
<comment type="caution">
    <text evidence="2">The sequence shown here is derived from an EMBL/GenBank/DDBJ whole genome shotgun (WGS) entry which is preliminary data.</text>
</comment>
<evidence type="ECO:0000313" key="3">
    <source>
        <dbReference type="Proteomes" id="UP000326903"/>
    </source>
</evidence>
<sequence>MTKYISLTALLILSFFSSLHAQVYEKRTVHAGESLPEVSYYLFPSFTAATVKFKNGGEMVSQMNFNMLICQMQFIDPHGDTLNVAKLADIDTIAFDSVSFFYNKGYYEIVAAANGIKLAVLRKASYEPVKIGALGIRNHSGAGVEDYSSFLFKSTQRN</sequence>
<dbReference type="EMBL" id="VYQF01000001">
    <property type="protein sequence ID" value="KAA9042157.1"/>
    <property type="molecule type" value="Genomic_DNA"/>
</dbReference>